<evidence type="ECO:0000256" key="6">
    <source>
        <dbReference type="ARBA" id="ARBA00022729"/>
    </source>
</evidence>
<dbReference type="GO" id="GO:0015288">
    <property type="term" value="F:porin activity"/>
    <property type="evidence" value="ECO:0007669"/>
    <property type="project" value="UniProtKB-KW"/>
</dbReference>
<dbReference type="RefSeq" id="WP_163458157.1">
    <property type="nucleotide sequence ID" value="NZ_JAAGOH010000016.1"/>
</dbReference>
<keyword evidence="8" id="KW-0626">Porin</keyword>
<comment type="subcellular location">
    <subcellularLocation>
        <location evidence="1">Cell outer membrane</location>
        <topology evidence="1">Multi-pass membrane protein</topology>
    </subcellularLocation>
</comment>
<name>A0A7C9TMF4_9BURK</name>
<dbReference type="InterPro" id="IPR033900">
    <property type="entry name" value="Gram_neg_porin_domain"/>
</dbReference>
<dbReference type="PANTHER" id="PTHR34501">
    <property type="entry name" value="PROTEIN YDDL-RELATED"/>
    <property type="match status" value="1"/>
</dbReference>
<keyword evidence="10" id="KW-0998">Cell outer membrane</keyword>
<evidence type="ECO:0000256" key="9">
    <source>
        <dbReference type="ARBA" id="ARBA00023136"/>
    </source>
</evidence>
<dbReference type="AlphaFoldDB" id="A0A7C9TMF4"/>
<dbReference type="InterPro" id="IPR050298">
    <property type="entry name" value="Gram-neg_bact_OMP"/>
</dbReference>
<evidence type="ECO:0000256" key="4">
    <source>
        <dbReference type="ARBA" id="ARBA00022452"/>
    </source>
</evidence>
<dbReference type="CDD" id="cd00342">
    <property type="entry name" value="gram_neg_porins"/>
    <property type="match status" value="1"/>
</dbReference>
<evidence type="ECO:0000256" key="11">
    <source>
        <dbReference type="SAM" id="SignalP"/>
    </source>
</evidence>
<dbReference type="GO" id="GO:0009279">
    <property type="term" value="C:cell outer membrane"/>
    <property type="evidence" value="ECO:0007669"/>
    <property type="project" value="UniProtKB-SubCell"/>
</dbReference>
<keyword evidence="4" id="KW-1134">Transmembrane beta strand</keyword>
<keyword evidence="3" id="KW-0813">Transport</keyword>
<evidence type="ECO:0000259" key="12">
    <source>
        <dbReference type="Pfam" id="PF13609"/>
    </source>
</evidence>
<dbReference type="PRINTS" id="PR00184">
    <property type="entry name" value="NEISSPPORIN"/>
</dbReference>
<evidence type="ECO:0000313" key="13">
    <source>
        <dbReference type="EMBL" id="NDY92307.1"/>
    </source>
</evidence>
<dbReference type="GO" id="GO:0046930">
    <property type="term" value="C:pore complex"/>
    <property type="evidence" value="ECO:0007669"/>
    <property type="project" value="UniProtKB-KW"/>
</dbReference>
<keyword evidence="5" id="KW-0812">Transmembrane</keyword>
<dbReference type="GO" id="GO:0006811">
    <property type="term" value="P:monoatomic ion transport"/>
    <property type="evidence" value="ECO:0007669"/>
    <property type="project" value="UniProtKB-KW"/>
</dbReference>
<proteinExistence type="predicted"/>
<reference evidence="13 14" key="1">
    <citation type="submission" date="2020-02" db="EMBL/GenBank/DDBJ databases">
        <title>Ideonella bacterium strain TBM-1.</title>
        <authorList>
            <person name="Chen W.-M."/>
        </authorList>
    </citation>
    <scope>NUCLEOTIDE SEQUENCE [LARGE SCALE GENOMIC DNA]</scope>
    <source>
        <strain evidence="13 14">TBM-1</strain>
    </source>
</reference>
<evidence type="ECO:0000256" key="2">
    <source>
        <dbReference type="ARBA" id="ARBA00011233"/>
    </source>
</evidence>
<keyword evidence="7" id="KW-0406">Ion transport</keyword>
<evidence type="ECO:0000256" key="7">
    <source>
        <dbReference type="ARBA" id="ARBA00023065"/>
    </source>
</evidence>
<evidence type="ECO:0000313" key="14">
    <source>
        <dbReference type="Proteomes" id="UP000484255"/>
    </source>
</evidence>
<keyword evidence="6 11" id="KW-0732">Signal</keyword>
<dbReference type="InterPro" id="IPR023614">
    <property type="entry name" value="Porin_dom_sf"/>
</dbReference>
<dbReference type="Pfam" id="PF13609">
    <property type="entry name" value="Porin_4"/>
    <property type="match status" value="1"/>
</dbReference>
<dbReference type="EMBL" id="JAAGOH010000016">
    <property type="protein sequence ID" value="NDY92307.1"/>
    <property type="molecule type" value="Genomic_DNA"/>
</dbReference>
<dbReference type="Gene3D" id="2.40.160.10">
    <property type="entry name" value="Porin"/>
    <property type="match status" value="1"/>
</dbReference>
<dbReference type="PANTHER" id="PTHR34501:SF9">
    <property type="entry name" value="MAJOR OUTER MEMBRANE PROTEIN P.IA"/>
    <property type="match status" value="1"/>
</dbReference>
<evidence type="ECO:0000256" key="1">
    <source>
        <dbReference type="ARBA" id="ARBA00004571"/>
    </source>
</evidence>
<accession>A0A7C9TMF4</accession>
<keyword evidence="9" id="KW-0472">Membrane</keyword>
<dbReference type="InterPro" id="IPR002299">
    <property type="entry name" value="Porin_Neis"/>
</dbReference>
<evidence type="ECO:0000256" key="5">
    <source>
        <dbReference type="ARBA" id="ARBA00022692"/>
    </source>
</evidence>
<sequence>MKKSLLAIAAMAAASGAFAQSSLQIDGILDAGVQRIDYKGTTVTGIGGNGSSTSQINFRGTEDLGGGLSARFRVETDWNVVSNKANTGTTAASGAAPVTGSTFGNGEIRVGVAGAFGALDLGSVNYNTLGTYGVGQPFGTAIGSGFRAVAINDAASTSSVRAENALKYVSPNFSGVTVSLYKSFKQTKAGTGVAADGNYSSTLGAYDQYGVQELGLNYAGGPLAASFSTLKQDNEEVGAGTAPDYTVNTLGVNYNFGTAKAFFLYQTVKGEGVRESKLMTLSGTYTLGATVLMAQVGSLNDDVQDKKDKMISFGADYNLSKRSAVYVRYESIDDKLNYAKNPGSIAGTAGETTRTRTAIGVRHSF</sequence>
<comment type="caution">
    <text evidence="13">The sequence shown here is derived from an EMBL/GenBank/DDBJ whole genome shotgun (WGS) entry which is preliminary data.</text>
</comment>
<evidence type="ECO:0000256" key="10">
    <source>
        <dbReference type="ARBA" id="ARBA00023237"/>
    </source>
</evidence>
<feature type="chain" id="PRO_5028880352" evidence="11">
    <location>
        <begin position="20"/>
        <end position="365"/>
    </location>
</feature>
<protein>
    <submittedName>
        <fullName evidence="13">Porin</fullName>
    </submittedName>
</protein>
<dbReference type="SUPFAM" id="SSF56935">
    <property type="entry name" value="Porins"/>
    <property type="match status" value="1"/>
</dbReference>
<organism evidence="13 14">
    <name type="scientific">Ideonella livida</name>
    <dbReference type="NCBI Taxonomy" id="2707176"/>
    <lineage>
        <taxon>Bacteria</taxon>
        <taxon>Pseudomonadati</taxon>
        <taxon>Pseudomonadota</taxon>
        <taxon>Betaproteobacteria</taxon>
        <taxon>Burkholderiales</taxon>
        <taxon>Sphaerotilaceae</taxon>
        <taxon>Ideonella</taxon>
    </lineage>
</organism>
<comment type="subunit">
    <text evidence="2">Homotrimer.</text>
</comment>
<feature type="signal peptide" evidence="11">
    <location>
        <begin position="1"/>
        <end position="19"/>
    </location>
</feature>
<evidence type="ECO:0000256" key="8">
    <source>
        <dbReference type="ARBA" id="ARBA00023114"/>
    </source>
</evidence>
<keyword evidence="14" id="KW-1185">Reference proteome</keyword>
<evidence type="ECO:0000256" key="3">
    <source>
        <dbReference type="ARBA" id="ARBA00022448"/>
    </source>
</evidence>
<dbReference type="Proteomes" id="UP000484255">
    <property type="component" value="Unassembled WGS sequence"/>
</dbReference>
<gene>
    <name evidence="13" type="ORF">G3A44_14050</name>
</gene>
<feature type="domain" description="Porin" evidence="12">
    <location>
        <begin position="8"/>
        <end position="335"/>
    </location>
</feature>